<evidence type="ECO:0000256" key="12">
    <source>
        <dbReference type="SAM" id="Coils"/>
    </source>
</evidence>
<dbReference type="Gene3D" id="3.10.50.40">
    <property type="match status" value="1"/>
</dbReference>
<dbReference type="Pfam" id="PF00254">
    <property type="entry name" value="FKBP_C"/>
    <property type="match status" value="1"/>
</dbReference>
<dbReference type="GO" id="GO:0003755">
    <property type="term" value="F:peptidyl-prolyl cis-trans isomerase activity"/>
    <property type="evidence" value="ECO:0007669"/>
    <property type="project" value="UniProtKB-UniRule"/>
</dbReference>
<organism evidence="16 17">
    <name type="scientific">Candidatus Uhrbacteria bacterium CG_4_9_14_3_um_filter_36_7</name>
    <dbReference type="NCBI Taxonomy" id="1975033"/>
    <lineage>
        <taxon>Bacteria</taxon>
        <taxon>Candidatus Uhriibacteriota</taxon>
    </lineage>
</organism>
<dbReference type="InterPro" id="IPR046357">
    <property type="entry name" value="PPIase_dom_sf"/>
</dbReference>
<reference evidence="17" key="1">
    <citation type="submission" date="2017-09" db="EMBL/GenBank/DDBJ databases">
        <title>Depth-based differentiation of microbial function through sediment-hosted aquifers and enrichment of novel symbionts in the deep terrestrial subsurface.</title>
        <authorList>
            <person name="Probst A.J."/>
            <person name="Ladd B."/>
            <person name="Jarett J.K."/>
            <person name="Geller-Mcgrath D.E."/>
            <person name="Sieber C.M.K."/>
            <person name="Emerson J.B."/>
            <person name="Anantharaman K."/>
            <person name="Thomas B.C."/>
            <person name="Malmstrom R."/>
            <person name="Stieglmeier M."/>
            <person name="Klingl A."/>
            <person name="Woyke T."/>
            <person name="Ryan C.M."/>
            <person name="Banfield J.F."/>
        </authorList>
    </citation>
    <scope>NUCLEOTIDE SEQUENCE [LARGE SCALE GENOMIC DNA]</scope>
</reference>
<keyword evidence="5 11" id="KW-0132">Cell division</keyword>
<comment type="catalytic activity">
    <reaction evidence="1 11">
        <text>[protein]-peptidylproline (omega=180) = [protein]-peptidylproline (omega=0)</text>
        <dbReference type="Rhea" id="RHEA:16237"/>
        <dbReference type="Rhea" id="RHEA-COMP:10747"/>
        <dbReference type="Rhea" id="RHEA-COMP:10748"/>
        <dbReference type="ChEBI" id="CHEBI:83833"/>
        <dbReference type="ChEBI" id="CHEBI:83834"/>
        <dbReference type="EC" id="5.2.1.8"/>
    </reaction>
</comment>
<dbReference type="SUPFAM" id="SSF109998">
    <property type="entry name" value="Triger factor/SurA peptide-binding domain-like"/>
    <property type="match status" value="1"/>
</dbReference>
<dbReference type="InterPro" id="IPR008881">
    <property type="entry name" value="Trigger_fac_ribosome-bd_bac"/>
</dbReference>
<feature type="domain" description="Trigger factor C-terminal" evidence="15">
    <location>
        <begin position="266"/>
        <end position="423"/>
    </location>
</feature>
<dbReference type="InterPro" id="IPR008880">
    <property type="entry name" value="Trigger_fac_C"/>
</dbReference>
<dbReference type="Pfam" id="PF05697">
    <property type="entry name" value="Trigger_N"/>
    <property type="match status" value="1"/>
</dbReference>
<dbReference type="EMBL" id="PFWS01000057">
    <property type="protein sequence ID" value="PJA46732.1"/>
    <property type="molecule type" value="Genomic_DNA"/>
</dbReference>
<dbReference type="GO" id="GO:0015031">
    <property type="term" value="P:protein transport"/>
    <property type="evidence" value="ECO:0007669"/>
    <property type="project" value="UniProtKB-UniRule"/>
</dbReference>
<name>A0A2M7XFU7_9BACT</name>
<evidence type="ECO:0000256" key="4">
    <source>
        <dbReference type="ARBA" id="ARBA00016902"/>
    </source>
</evidence>
<keyword evidence="11" id="KW-0963">Cytoplasm</keyword>
<dbReference type="InterPro" id="IPR005215">
    <property type="entry name" value="Trig_fac"/>
</dbReference>
<evidence type="ECO:0000259" key="13">
    <source>
        <dbReference type="Pfam" id="PF00254"/>
    </source>
</evidence>
<accession>A0A2M7XFU7</accession>
<evidence type="ECO:0000256" key="7">
    <source>
        <dbReference type="ARBA" id="ARBA00023186"/>
    </source>
</evidence>
<dbReference type="Gene3D" id="3.30.70.1050">
    <property type="entry name" value="Trigger factor ribosome-binding domain"/>
    <property type="match status" value="1"/>
</dbReference>
<dbReference type="AlphaFoldDB" id="A0A2M7XFU7"/>
<gene>
    <name evidence="11 16" type="primary">tig</name>
    <name evidence="16" type="ORF">CO172_03620</name>
</gene>
<dbReference type="FunFam" id="3.10.50.40:FF:000001">
    <property type="entry name" value="Trigger factor"/>
    <property type="match status" value="1"/>
</dbReference>
<evidence type="ECO:0000256" key="3">
    <source>
        <dbReference type="ARBA" id="ARBA00013194"/>
    </source>
</evidence>
<dbReference type="GO" id="GO:0051301">
    <property type="term" value="P:cell division"/>
    <property type="evidence" value="ECO:0007669"/>
    <property type="project" value="UniProtKB-KW"/>
</dbReference>
<dbReference type="GO" id="GO:0043335">
    <property type="term" value="P:protein unfolding"/>
    <property type="evidence" value="ECO:0007669"/>
    <property type="project" value="TreeGrafter"/>
</dbReference>
<dbReference type="EC" id="5.2.1.8" evidence="3 11"/>
<dbReference type="SUPFAM" id="SSF102735">
    <property type="entry name" value="Trigger factor ribosome-binding domain"/>
    <property type="match status" value="1"/>
</dbReference>
<keyword evidence="8 11" id="KW-0413">Isomerase</keyword>
<dbReference type="GO" id="GO:0005737">
    <property type="term" value="C:cytoplasm"/>
    <property type="evidence" value="ECO:0007669"/>
    <property type="project" value="UniProtKB-SubCell"/>
</dbReference>
<proteinExistence type="inferred from homology"/>
<evidence type="ECO:0000256" key="11">
    <source>
        <dbReference type="HAMAP-Rule" id="MF_00303"/>
    </source>
</evidence>
<dbReference type="InterPro" id="IPR001179">
    <property type="entry name" value="PPIase_FKBP_dom"/>
</dbReference>
<evidence type="ECO:0000256" key="8">
    <source>
        <dbReference type="ARBA" id="ARBA00023235"/>
    </source>
</evidence>
<evidence type="ECO:0000256" key="10">
    <source>
        <dbReference type="ARBA" id="ARBA00029986"/>
    </source>
</evidence>
<evidence type="ECO:0000256" key="2">
    <source>
        <dbReference type="ARBA" id="ARBA00005464"/>
    </source>
</evidence>
<dbReference type="PANTHER" id="PTHR30560">
    <property type="entry name" value="TRIGGER FACTOR CHAPERONE AND PEPTIDYL-PROLYL CIS/TRANS ISOMERASE"/>
    <property type="match status" value="1"/>
</dbReference>
<feature type="domain" description="Trigger factor ribosome-binding bacterial" evidence="14">
    <location>
        <begin position="3"/>
        <end position="146"/>
    </location>
</feature>
<evidence type="ECO:0000259" key="15">
    <source>
        <dbReference type="Pfam" id="PF05698"/>
    </source>
</evidence>
<protein>
    <recommendedName>
        <fullName evidence="4 11">Trigger factor</fullName>
        <shortName evidence="11">TF</shortName>
        <ecNumber evidence="3 11">5.2.1.8</ecNumber>
    </recommendedName>
    <alternativeName>
        <fullName evidence="10 11">PPIase</fullName>
    </alternativeName>
</protein>
<dbReference type="Proteomes" id="UP000229749">
    <property type="component" value="Unassembled WGS sequence"/>
</dbReference>
<evidence type="ECO:0000256" key="1">
    <source>
        <dbReference type="ARBA" id="ARBA00000971"/>
    </source>
</evidence>
<feature type="coiled-coil region" evidence="12">
    <location>
        <begin position="269"/>
        <end position="332"/>
    </location>
</feature>
<dbReference type="HAMAP" id="MF_00303">
    <property type="entry name" value="Trigger_factor_Tig"/>
    <property type="match status" value="1"/>
</dbReference>
<keyword evidence="9 11" id="KW-0131">Cell cycle</keyword>
<comment type="caution">
    <text evidence="16">The sequence shown here is derived from an EMBL/GenBank/DDBJ whole genome shotgun (WGS) entry which is preliminary data.</text>
</comment>
<feature type="domain" description="PPIase FKBP-type" evidence="13">
    <location>
        <begin position="160"/>
        <end position="241"/>
    </location>
</feature>
<dbReference type="Pfam" id="PF05698">
    <property type="entry name" value="Trigger_C"/>
    <property type="match status" value="1"/>
</dbReference>
<comment type="function">
    <text evidence="11">Involved in protein export. Acts as a chaperone by maintaining the newly synthesized protein in an open conformation. Functions as a peptidyl-prolyl cis-trans isomerase.</text>
</comment>
<dbReference type="InterPro" id="IPR027304">
    <property type="entry name" value="Trigger_fact/SurA_dom_sf"/>
</dbReference>
<comment type="similarity">
    <text evidence="2 11">Belongs to the FKBP-type PPIase family. Tig subfamily.</text>
</comment>
<dbReference type="GO" id="GO:0051083">
    <property type="term" value="P:'de novo' cotranslational protein folding"/>
    <property type="evidence" value="ECO:0007669"/>
    <property type="project" value="TreeGrafter"/>
</dbReference>
<dbReference type="NCBIfam" id="TIGR00115">
    <property type="entry name" value="tig"/>
    <property type="match status" value="1"/>
</dbReference>
<dbReference type="Gene3D" id="1.10.3120.10">
    <property type="entry name" value="Trigger factor, C-terminal domain"/>
    <property type="match status" value="1"/>
</dbReference>
<dbReference type="PIRSF" id="PIRSF003095">
    <property type="entry name" value="Trigger_factor"/>
    <property type="match status" value="1"/>
</dbReference>
<evidence type="ECO:0000256" key="6">
    <source>
        <dbReference type="ARBA" id="ARBA00023110"/>
    </source>
</evidence>
<evidence type="ECO:0000313" key="16">
    <source>
        <dbReference type="EMBL" id="PJA46732.1"/>
    </source>
</evidence>
<dbReference type="GO" id="GO:0043022">
    <property type="term" value="F:ribosome binding"/>
    <property type="evidence" value="ECO:0007669"/>
    <property type="project" value="TreeGrafter"/>
</dbReference>
<keyword evidence="6 11" id="KW-0697">Rotamase</keyword>
<keyword evidence="7 11" id="KW-0143">Chaperone</keyword>
<evidence type="ECO:0000259" key="14">
    <source>
        <dbReference type="Pfam" id="PF05697"/>
    </source>
</evidence>
<evidence type="ECO:0000256" key="5">
    <source>
        <dbReference type="ARBA" id="ARBA00022618"/>
    </source>
</evidence>
<keyword evidence="12" id="KW-0175">Coiled coil</keyword>
<dbReference type="SUPFAM" id="SSF54534">
    <property type="entry name" value="FKBP-like"/>
    <property type="match status" value="1"/>
</dbReference>
<dbReference type="PANTHER" id="PTHR30560:SF3">
    <property type="entry name" value="TRIGGER FACTOR-LIKE PROTEIN TIG, CHLOROPLASTIC"/>
    <property type="match status" value="1"/>
</dbReference>
<dbReference type="InterPro" id="IPR037041">
    <property type="entry name" value="Trigger_fac_C_sf"/>
</dbReference>
<evidence type="ECO:0000256" key="9">
    <source>
        <dbReference type="ARBA" id="ARBA00023306"/>
    </source>
</evidence>
<evidence type="ECO:0000313" key="17">
    <source>
        <dbReference type="Proteomes" id="UP000229749"/>
    </source>
</evidence>
<comment type="domain">
    <text evidence="11">Consists of 3 domains; the N-terminus binds the ribosome, the middle domain has PPIase activity, while the C-terminus has intrinsic chaperone activity on its own.</text>
</comment>
<comment type="subcellular location">
    <subcellularLocation>
        <location evidence="11">Cytoplasm</location>
    </subcellularLocation>
    <text evidence="11">About half TF is bound to the ribosome near the polypeptide exit tunnel while the other half is free in the cytoplasm.</text>
</comment>
<dbReference type="GO" id="GO:0044183">
    <property type="term" value="F:protein folding chaperone"/>
    <property type="evidence" value="ECO:0007669"/>
    <property type="project" value="TreeGrafter"/>
</dbReference>
<dbReference type="InterPro" id="IPR036611">
    <property type="entry name" value="Trigger_fac_ribosome-bd_sf"/>
</dbReference>
<sequence length="429" mass="49526">MAEVKLEMLPKKQAKLTITVSSEEMHPFLISAAEHLSEHAQIPGFRKGKADYESVKRHLGEMKIYEEALEPIVRHTYVKAILDHDLQAVGSPNIHIEKMAPGNELVFIAEISLMPQVIKLAEYEGLSFPAKPITVEEKDVEYALNDLKRLQTKEIRAEKDTTATNQDKVVVDMQIKKEGVPIEGGDGKDHSIYLNESYYIPGFIEQIIGIKEGEQKNFQLTFPKEHYQKHLAGVPVDFEVTIKEILHLEYPAINDDFAVSLGQKDLSSLQDLLKQNMTQEKEEQEHIRQEKMILEEIASKSQFEDLPDLLINEEIEKMLEELKRGIERQGLEFDQYLKKLGKTLGELKLDFTPEAIKRIKIALVIQDIAKKEKIIAEPEEVEKEIEKQKKQEAKEEIKKYLSSPIYRQYLETMIRNKKVIDLLRKRMIT</sequence>